<protein>
    <recommendedName>
        <fullName evidence="3">dTDP-4-amino-4,6-dideoxygalactose transaminase</fullName>
    </recommendedName>
</protein>
<dbReference type="OrthoDB" id="8955051at2"/>
<dbReference type="Proteomes" id="UP000199072">
    <property type="component" value="Unassembled WGS sequence"/>
</dbReference>
<name>A0A1G6XFM4_9SPHI</name>
<keyword evidence="2" id="KW-1185">Reference proteome</keyword>
<dbReference type="STRING" id="1391627.SAMN05216464_102490"/>
<reference evidence="1 2" key="1">
    <citation type="submission" date="2016-10" db="EMBL/GenBank/DDBJ databases">
        <authorList>
            <person name="de Groot N.N."/>
        </authorList>
    </citation>
    <scope>NUCLEOTIDE SEQUENCE [LARGE SCALE GENOMIC DNA]</scope>
    <source>
        <strain evidence="1 2">47C3B</strain>
    </source>
</reference>
<dbReference type="RefSeq" id="WP_091146577.1">
    <property type="nucleotide sequence ID" value="NZ_FNAI01000002.1"/>
</dbReference>
<evidence type="ECO:0008006" key="3">
    <source>
        <dbReference type="Google" id="ProtNLM"/>
    </source>
</evidence>
<accession>A0A1G6XFM4</accession>
<dbReference type="EMBL" id="FNAI01000002">
    <property type="protein sequence ID" value="SDD76006.1"/>
    <property type="molecule type" value="Genomic_DNA"/>
</dbReference>
<evidence type="ECO:0000313" key="2">
    <source>
        <dbReference type="Proteomes" id="UP000199072"/>
    </source>
</evidence>
<proteinExistence type="predicted"/>
<sequence>MQKNKAALKSIGGYLELELPQGNEYYPDLVHLNTGRNALEYILIQKRYNKIYIPYFTCEVLLEPIVKLGLKYQFYTIDDQLNPIIDFEIEPDACFLYTNYFGIKQAKVLELSSKIKNLIIDNSQAFFSEPLAGIDTFYSCRKFFGVSDGAYLNIKRQLAKKLPVDSSVHRFSHLIKSVDAGVEAGYSDYINNNRDLENNEIRSMSLLTRKILSSVNYNECAFVRQRNFNFLHKHLAEFNLLKFEATDDDTVPMVYPFLNNDRHLKVHLIQKKIYVATYWPNVFKWTKKNTTENYLARCLVPLPIDQRYDLQDMFYMLNTLRLFL</sequence>
<evidence type="ECO:0000313" key="1">
    <source>
        <dbReference type="EMBL" id="SDD76006.1"/>
    </source>
</evidence>
<dbReference type="AlphaFoldDB" id="A0A1G6XFM4"/>
<gene>
    <name evidence="1" type="ORF">SAMN05216464_102490</name>
</gene>
<organism evidence="1 2">
    <name type="scientific">Mucilaginibacter pineti</name>
    <dbReference type="NCBI Taxonomy" id="1391627"/>
    <lineage>
        <taxon>Bacteria</taxon>
        <taxon>Pseudomonadati</taxon>
        <taxon>Bacteroidota</taxon>
        <taxon>Sphingobacteriia</taxon>
        <taxon>Sphingobacteriales</taxon>
        <taxon>Sphingobacteriaceae</taxon>
        <taxon>Mucilaginibacter</taxon>
    </lineage>
</organism>